<keyword evidence="2" id="KW-1185">Reference proteome</keyword>
<name>A0A366MTV3_9BACT</name>
<dbReference type="Proteomes" id="UP000252669">
    <property type="component" value="Unassembled WGS sequence"/>
</dbReference>
<organism evidence="1 2">
    <name type="scientific">Aliarcobacter vitoriensis</name>
    <dbReference type="NCBI Taxonomy" id="2011099"/>
    <lineage>
        <taxon>Bacteria</taxon>
        <taxon>Pseudomonadati</taxon>
        <taxon>Campylobacterota</taxon>
        <taxon>Epsilonproteobacteria</taxon>
        <taxon>Campylobacterales</taxon>
        <taxon>Arcobacteraceae</taxon>
        <taxon>Aliarcobacter</taxon>
    </lineage>
</organism>
<gene>
    <name evidence="1" type="ORF">CRU91_07015</name>
</gene>
<protein>
    <submittedName>
        <fullName evidence="1">Uncharacterized protein</fullName>
    </submittedName>
</protein>
<sequence>MKTLNGFGKKYFSLSSIQAYSVAISLHNKVVSCKNHLKNKLQLSSKNDEEIEELEPTISQILLSCFISKSKPCHCDCFFRKKTALAVRLFKFIPRCPYYTTYFAFRRTGVHPPLYTI</sequence>
<accession>A0A366MTV3</accession>
<dbReference type="RefSeq" id="WP_113894511.1">
    <property type="nucleotide sequence ID" value="NZ_JANJGA010000010.1"/>
</dbReference>
<evidence type="ECO:0000313" key="2">
    <source>
        <dbReference type="Proteomes" id="UP000252669"/>
    </source>
</evidence>
<reference evidence="1 2" key="1">
    <citation type="submission" date="2017-10" db="EMBL/GenBank/DDBJ databases">
        <title>Genomics of the genus Arcobacter.</title>
        <authorList>
            <person name="Perez-Cataluna A."/>
            <person name="Figueras M.J."/>
        </authorList>
    </citation>
    <scope>NUCLEOTIDE SEQUENCE [LARGE SCALE GENOMIC DNA]</scope>
    <source>
        <strain evidence="1 2">CECT 9230</strain>
    </source>
</reference>
<dbReference type="OrthoDB" id="5344079at2"/>
<evidence type="ECO:0000313" key="1">
    <source>
        <dbReference type="EMBL" id="RBQ28919.1"/>
    </source>
</evidence>
<comment type="caution">
    <text evidence="1">The sequence shown here is derived from an EMBL/GenBank/DDBJ whole genome shotgun (WGS) entry which is preliminary data.</text>
</comment>
<dbReference type="EMBL" id="PDKB01000010">
    <property type="protein sequence ID" value="RBQ28919.1"/>
    <property type="molecule type" value="Genomic_DNA"/>
</dbReference>
<dbReference type="AlphaFoldDB" id="A0A366MTV3"/>
<proteinExistence type="predicted"/>